<protein>
    <submittedName>
        <fullName evidence="1">Kinase-like protein</fullName>
    </submittedName>
</protein>
<evidence type="ECO:0000313" key="2">
    <source>
        <dbReference type="Proteomes" id="UP000886501"/>
    </source>
</evidence>
<comment type="caution">
    <text evidence="1">The sequence shown here is derived from an EMBL/GenBank/DDBJ whole genome shotgun (WGS) entry which is preliminary data.</text>
</comment>
<name>A0ACB6Z5D2_THEGA</name>
<evidence type="ECO:0000313" key="1">
    <source>
        <dbReference type="EMBL" id="KAF9644732.1"/>
    </source>
</evidence>
<dbReference type="EMBL" id="MU118122">
    <property type="protein sequence ID" value="KAF9644732.1"/>
    <property type="molecule type" value="Genomic_DNA"/>
</dbReference>
<feature type="non-terminal residue" evidence="1">
    <location>
        <position position="1"/>
    </location>
</feature>
<reference evidence="1" key="1">
    <citation type="submission" date="2019-10" db="EMBL/GenBank/DDBJ databases">
        <authorList>
            <consortium name="DOE Joint Genome Institute"/>
            <person name="Kuo A."/>
            <person name="Miyauchi S."/>
            <person name="Kiss E."/>
            <person name="Drula E."/>
            <person name="Kohler A."/>
            <person name="Sanchez-Garcia M."/>
            <person name="Andreopoulos B."/>
            <person name="Barry K.W."/>
            <person name="Bonito G."/>
            <person name="Buee M."/>
            <person name="Carver A."/>
            <person name="Chen C."/>
            <person name="Cichocki N."/>
            <person name="Clum A."/>
            <person name="Culley D."/>
            <person name="Crous P.W."/>
            <person name="Fauchery L."/>
            <person name="Girlanda M."/>
            <person name="Hayes R."/>
            <person name="Keri Z."/>
            <person name="Labutti K."/>
            <person name="Lipzen A."/>
            <person name="Lombard V."/>
            <person name="Magnuson J."/>
            <person name="Maillard F."/>
            <person name="Morin E."/>
            <person name="Murat C."/>
            <person name="Nolan M."/>
            <person name="Ohm R."/>
            <person name="Pangilinan J."/>
            <person name="Pereira M."/>
            <person name="Perotto S."/>
            <person name="Peter M."/>
            <person name="Riley R."/>
            <person name="Sitrit Y."/>
            <person name="Stielow B."/>
            <person name="Szollosi G."/>
            <person name="Zifcakova L."/>
            <person name="Stursova M."/>
            <person name="Spatafora J.W."/>
            <person name="Tedersoo L."/>
            <person name="Vaario L.-M."/>
            <person name="Yamada A."/>
            <person name="Yan M."/>
            <person name="Wang P."/>
            <person name="Xu J."/>
            <person name="Bruns T."/>
            <person name="Baldrian P."/>
            <person name="Vilgalys R."/>
            <person name="Henrissat B."/>
            <person name="Grigoriev I.V."/>
            <person name="Hibbett D."/>
            <person name="Nagy L.G."/>
            <person name="Martin F.M."/>
        </authorList>
    </citation>
    <scope>NUCLEOTIDE SEQUENCE</scope>
    <source>
        <strain evidence="1">P2</strain>
    </source>
</reference>
<organism evidence="1 2">
    <name type="scientific">Thelephora ganbajun</name>
    <name type="common">Ganba fungus</name>
    <dbReference type="NCBI Taxonomy" id="370292"/>
    <lineage>
        <taxon>Eukaryota</taxon>
        <taxon>Fungi</taxon>
        <taxon>Dikarya</taxon>
        <taxon>Basidiomycota</taxon>
        <taxon>Agaricomycotina</taxon>
        <taxon>Agaricomycetes</taxon>
        <taxon>Thelephorales</taxon>
        <taxon>Thelephoraceae</taxon>
        <taxon>Thelephora</taxon>
    </lineage>
</organism>
<gene>
    <name evidence="1" type="ORF">BDM02DRAFT_3102408</name>
</gene>
<reference evidence="1" key="2">
    <citation type="journal article" date="2020" name="Nat. Commun.">
        <title>Large-scale genome sequencing of mycorrhizal fungi provides insights into the early evolution of symbiotic traits.</title>
        <authorList>
            <person name="Miyauchi S."/>
            <person name="Kiss E."/>
            <person name="Kuo A."/>
            <person name="Drula E."/>
            <person name="Kohler A."/>
            <person name="Sanchez-Garcia M."/>
            <person name="Morin E."/>
            <person name="Andreopoulos B."/>
            <person name="Barry K.W."/>
            <person name="Bonito G."/>
            <person name="Buee M."/>
            <person name="Carver A."/>
            <person name="Chen C."/>
            <person name="Cichocki N."/>
            <person name="Clum A."/>
            <person name="Culley D."/>
            <person name="Crous P.W."/>
            <person name="Fauchery L."/>
            <person name="Girlanda M."/>
            <person name="Hayes R.D."/>
            <person name="Keri Z."/>
            <person name="LaButti K."/>
            <person name="Lipzen A."/>
            <person name="Lombard V."/>
            <person name="Magnuson J."/>
            <person name="Maillard F."/>
            <person name="Murat C."/>
            <person name="Nolan M."/>
            <person name="Ohm R.A."/>
            <person name="Pangilinan J."/>
            <person name="Pereira M.F."/>
            <person name="Perotto S."/>
            <person name="Peter M."/>
            <person name="Pfister S."/>
            <person name="Riley R."/>
            <person name="Sitrit Y."/>
            <person name="Stielow J.B."/>
            <person name="Szollosi G."/>
            <person name="Zifcakova L."/>
            <person name="Stursova M."/>
            <person name="Spatafora J.W."/>
            <person name="Tedersoo L."/>
            <person name="Vaario L.M."/>
            <person name="Yamada A."/>
            <person name="Yan M."/>
            <person name="Wang P."/>
            <person name="Xu J."/>
            <person name="Bruns T."/>
            <person name="Baldrian P."/>
            <person name="Vilgalys R."/>
            <person name="Dunand C."/>
            <person name="Henrissat B."/>
            <person name="Grigoriev I.V."/>
            <person name="Hibbett D."/>
            <person name="Nagy L.G."/>
            <person name="Martin F.M."/>
        </authorList>
    </citation>
    <scope>NUCLEOTIDE SEQUENCE</scope>
    <source>
        <strain evidence="1">P2</strain>
    </source>
</reference>
<dbReference type="Proteomes" id="UP000886501">
    <property type="component" value="Unassembled WGS sequence"/>
</dbReference>
<accession>A0ACB6Z5D2</accession>
<sequence>FYREVVVWKRLQHPNIVPFLGVPTKTPPPFEFVCNWMENGRITKYMSVDWDVDRISLLWDVADGLHYLHSRNIIHGNLKDANILIDEDGHACLTDFWLTSITRGEDSARSPQDSNVANTTTWAAPEILKGGPVTKEGDVFTFAMVTVEVFTRRPPFGGDYQTAIFDIMSGKRPQRPDGLRYDGLWQLVQRCWNEQPGERPTTSQLLEFFQTS</sequence>
<proteinExistence type="predicted"/>
<keyword evidence="2" id="KW-1185">Reference proteome</keyword>